<dbReference type="Proteomes" id="UP000182661">
    <property type="component" value="Unassembled WGS sequence"/>
</dbReference>
<dbReference type="AlphaFoldDB" id="A0A657LMJ9"/>
<dbReference type="Pfam" id="PF13450">
    <property type="entry name" value="NAD_binding_8"/>
    <property type="match status" value="1"/>
</dbReference>
<proteinExistence type="inferred from homology"/>
<evidence type="ECO:0000313" key="3">
    <source>
        <dbReference type="Proteomes" id="UP000182661"/>
    </source>
</evidence>
<evidence type="ECO:0000256" key="1">
    <source>
        <dbReference type="ARBA" id="ARBA00010790"/>
    </source>
</evidence>
<dbReference type="PANTHER" id="PTHR11552">
    <property type="entry name" value="GLUCOSE-METHANOL-CHOLINE GMC OXIDOREDUCTASE"/>
    <property type="match status" value="1"/>
</dbReference>
<dbReference type="PANTHER" id="PTHR11552:SF147">
    <property type="entry name" value="CHOLINE DEHYDROGENASE, MITOCHONDRIAL"/>
    <property type="match status" value="1"/>
</dbReference>
<dbReference type="Gene3D" id="3.50.50.60">
    <property type="entry name" value="FAD/NAD(P)-binding domain"/>
    <property type="match status" value="1"/>
</dbReference>
<keyword evidence="3" id="KW-1185">Reference proteome</keyword>
<dbReference type="GO" id="GO:0016491">
    <property type="term" value="F:oxidoreductase activity"/>
    <property type="evidence" value="ECO:0007669"/>
    <property type="project" value="TreeGrafter"/>
</dbReference>
<protein>
    <submittedName>
        <fullName evidence="2">Uncharacterized protein</fullName>
    </submittedName>
</protein>
<sequence>MEEYDFIIVGSGSAGSVLARRLSEDPNHRVSVLEYGGKDKSIFIQMPSALSIPMNTKSMIGAFIPNPNRVCR</sequence>
<dbReference type="InterPro" id="IPR036188">
    <property type="entry name" value="FAD/NAD-bd_sf"/>
</dbReference>
<comment type="similarity">
    <text evidence="1">Belongs to the GMC oxidoreductase family.</text>
</comment>
<gene>
    <name evidence="2" type="ORF">AX760_23765</name>
</gene>
<evidence type="ECO:0000313" key="2">
    <source>
        <dbReference type="EMBL" id="OJF90834.1"/>
    </source>
</evidence>
<dbReference type="EMBL" id="LSRP01000133">
    <property type="protein sequence ID" value="OJF90834.1"/>
    <property type="molecule type" value="Genomic_DNA"/>
</dbReference>
<dbReference type="GO" id="GO:0050660">
    <property type="term" value="F:flavin adenine dinucleotide binding"/>
    <property type="evidence" value="ECO:0007669"/>
    <property type="project" value="InterPro"/>
</dbReference>
<accession>A0A657LMJ9</accession>
<dbReference type="InterPro" id="IPR012132">
    <property type="entry name" value="GMC_OxRdtase"/>
</dbReference>
<organism evidence="2 3">
    <name type="scientific">Pararhizobium antarcticum</name>
    <dbReference type="NCBI Taxonomy" id="1798805"/>
    <lineage>
        <taxon>Bacteria</taxon>
        <taxon>Pseudomonadati</taxon>
        <taxon>Pseudomonadota</taxon>
        <taxon>Alphaproteobacteria</taxon>
        <taxon>Hyphomicrobiales</taxon>
        <taxon>Rhizobiaceae</taxon>
        <taxon>Rhizobium/Agrobacterium group</taxon>
        <taxon>Pararhizobium</taxon>
    </lineage>
</organism>
<comment type="caution">
    <text evidence="2">The sequence shown here is derived from an EMBL/GenBank/DDBJ whole genome shotgun (WGS) entry which is preliminary data.</text>
</comment>
<dbReference type="SUPFAM" id="SSF51905">
    <property type="entry name" value="FAD/NAD(P)-binding domain"/>
    <property type="match status" value="1"/>
</dbReference>
<reference evidence="2 3" key="1">
    <citation type="submission" date="2016-02" db="EMBL/GenBank/DDBJ databases">
        <title>Genome sequencing of a beta-galactosidase producing bacteria Rhizobium sp. 59.</title>
        <authorList>
            <person name="Wang D."/>
            <person name="Kot W."/>
            <person name="Qin Y."/>
            <person name="Hansen L."/>
            <person name="Naqvi K."/>
            <person name="Rensing C."/>
        </authorList>
    </citation>
    <scope>NUCLEOTIDE SEQUENCE [LARGE SCALE GENOMIC DNA]</scope>
    <source>
        <strain evidence="2 3">59</strain>
    </source>
</reference>
<name>A0A657LMJ9_9HYPH</name>
<dbReference type="Gene3D" id="3.30.560.10">
    <property type="entry name" value="Glucose Oxidase, domain 3"/>
    <property type="match status" value="1"/>
</dbReference>